<gene>
    <name evidence="2" type="primary">Pol</name>
    <name evidence="2" type="ORF">SNEC2469_LOCUS26480</name>
</gene>
<dbReference type="Proteomes" id="UP000601435">
    <property type="component" value="Unassembled WGS sequence"/>
</dbReference>
<proteinExistence type="predicted"/>
<dbReference type="Pfam" id="PF00078">
    <property type="entry name" value="RVT_1"/>
    <property type="match status" value="1"/>
</dbReference>
<evidence type="ECO:0000313" key="2">
    <source>
        <dbReference type="EMBL" id="CAE7852208.1"/>
    </source>
</evidence>
<sequence length="314" mass="34759">AHDLGRPLVGALFDLSKAFNTLPRTPVFALALKLGFPPALVRAWSGAVTRIARRFKVRGATGPPILSVTGFPEGCAMSCVAMALVDLALHWHVAKADLRHCLTSFVDDWQVREHSPERVQLAVRMVNEFVRGWDLTMDPRKTVFWATQAGHRRQLRRQGLPVESSVRNVGGHVSFNRRCTNATVQNRLEAMHELWPRLAASCAPRNQKIKALKVSAWPAALHGVSGVCLGLARFAALRSCAMQGLRLDRPGLNPMLYLGMVEFPLADPHFFAIWSTFRDLRAHAVRDTFVPLLASLLDRNGSRAPGPAGVFLER</sequence>
<feature type="non-terminal residue" evidence="2">
    <location>
        <position position="1"/>
    </location>
</feature>
<organism evidence="2 3">
    <name type="scientific">Symbiodinium necroappetens</name>
    <dbReference type="NCBI Taxonomy" id="1628268"/>
    <lineage>
        <taxon>Eukaryota</taxon>
        <taxon>Sar</taxon>
        <taxon>Alveolata</taxon>
        <taxon>Dinophyceae</taxon>
        <taxon>Suessiales</taxon>
        <taxon>Symbiodiniaceae</taxon>
        <taxon>Symbiodinium</taxon>
    </lineage>
</organism>
<evidence type="ECO:0000313" key="3">
    <source>
        <dbReference type="Proteomes" id="UP000601435"/>
    </source>
</evidence>
<dbReference type="EMBL" id="CAJNJA010053977">
    <property type="protein sequence ID" value="CAE7852208.1"/>
    <property type="molecule type" value="Genomic_DNA"/>
</dbReference>
<dbReference type="AlphaFoldDB" id="A0A813A218"/>
<protein>
    <submittedName>
        <fullName evidence="2">Pol protein</fullName>
    </submittedName>
</protein>
<comment type="caution">
    <text evidence="2">The sequence shown here is derived from an EMBL/GenBank/DDBJ whole genome shotgun (WGS) entry which is preliminary data.</text>
</comment>
<dbReference type="InterPro" id="IPR000477">
    <property type="entry name" value="RT_dom"/>
</dbReference>
<accession>A0A813A218</accession>
<keyword evidence="3" id="KW-1185">Reference proteome</keyword>
<evidence type="ECO:0000259" key="1">
    <source>
        <dbReference type="PROSITE" id="PS50878"/>
    </source>
</evidence>
<feature type="domain" description="Reverse transcriptase" evidence="1">
    <location>
        <begin position="1"/>
        <end position="162"/>
    </location>
</feature>
<reference evidence="2" key="1">
    <citation type="submission" date="2021-02" db="EMBL/GenBank/DDBJ databases">
        <authorList>
            <person name="Dougan E. K."/>
            <person name="Rhodes N."/>
            <person name="Thang M."/>
            <person name="Chan C."/>
        </authorList>
    </citation>
    <scope>NUCLEOTIDE SEQUENCE</scope>
</reference>
<name>A0A813A218_9DINO</name>
<dbReference type="OrthoDB" id="448147at2759"/>
<dbReference type="PROSITE" id="PS50878">
    <property type="entry name" value="RT_POL"/>
    <property type="match status" value="1"/>
</dbReference>
<feature type="non-terminal residue" evidence="2">
    <location>
        <position position="314"/>
    </location>
</feature>